<dbReference type="SUPFAM" id="SSF48008">
    <property type="entry name" value="GntR ligand-binding domain-like"/>
    <property type="match status" value="1"/>
</dbReference>
<dbReference type="PANTHER" id="PTHR43537:SF5">
    <property type="entry name" value="UXU OPERON TRANSCRIPTIONAL REGULATOR"/>
    <property type="match status" value="1"/>
</dbReference>
<dbReference type="PROSITE" id="PS50949">
    <property type="entry name" value="HTH_GNTR"/>
    <property type="match status" value="1"/>
</dbReference>
<dbReference type="InterPro" id="IPR008920">
    <property type="entry name" value="TF_FadR/GntR_C"/>
</dbReference>
<dbReference type="CDD" id="cd07377">
    <property type="entry name" value="WHTH_GntR"/>
    <property type="match status" value="1"/>
</dbReference>
<evidence type="ECO:0000256" key="2">
    <source>
        <dbReference type="ARBA" id="ARBA00023125"/>
    </source>
</evidence>
<dbReference type="EMBL" id="CP089291">
    <property type="protein sequence ID" value="UOF91059.1"/>
    <property type="molecule type" value="Genomic_DNA"/>
</dbReference>
<dbReference type="Pfam" id="PF00392">
    <property type="entry name" value="GntR"/>
    <property type="match status" value="1"/>
</dbReference>
<organism evidence="5 6">
    <name type="scientific">Fodinisporobacter ferrooxydans</name>
    <dbReference type="NCBI Taxonomy" id="2901836"/>
    <lineage>
        <taxon>Bacteria</taxon>
        <taxon>Bacillati</taxon>
        <taxon>Bacillota</taxon>
        <taxon>Bacilli</taxon>
        <taxon>Bacillales</taxon>
        <taxon>Alicyclobacillaceae</taxon>
        <taxon>Fodinisporobacter</taxon>
    </lineage>
</organism>
<evidence type="ECO:0000256" key="1">
    <source>
        <dbReference type="ARBA" id="ARBA00023015"/>
    </source>
</evidence>
<evidence type="ECO:0000313" key="5">
    <source>
        <dbReference type="EMBL" id="UOF91059.1"/>
    </source>
</evidence>
<keyword evidence="2" id="KW-0238">DNA-binding</keyword>
<keyword evidence="6" id="KW-1185">Reference proteome</keyword>
<dbReference type="InterPro" id="IPR036388">
    <property type="entry name" value="WH-like_DNA-bd_sf"/>
</dbReference>
<dbReference type="SUPFAM" id="SSF46785">
    <property type="entry name" value="Winged helix' DNA-binding domain"/>
    <property type="match status" value="1"/>
</dbReference>
<sequence>MEVKKIRSKKIYEQVADQIRQMIAAGELKPGDKLPPLKELSVQFGVSRATVREAFSALQGMGLIDLRHGEGTFVHTVDVERITQPMNAAFLLGVNHMNELMDVCFLMETGIAKFAAERRNEEDLSKLAQMLFNLEIATDPEIRAREDIYFHIYLAEATHNSIFMNYMSIIAEPLRSVIQLVHNETQYLHIVLKQLQDIYDAVKRQQPNLAEQTMREYLQVVHKNWLTTREKNLNI</sequence>
<evidence type="ECO:0000256" key="3">
    <source>
        <dbReference type="ARBA" id="ARBA00023163"/>
    </source>
</evidence>
<gene>
    <name evidence="5" type="ORF">LSG31_02010</name>
</gene>
<name>A0ABY4CL47_9BACL</name>
<dbReference type="Gene3D" id="1.10.10.10">
    <property type="entry name" value="Winged helix-like DNA-binding domain superfamily/Winged helix DNA-binding domain"/>
    <property type="match status" value="1"/>
</dbReference>
<dbReference type="SMART" id="SM00345">
    <property type="entry name" value="HTH_GNTR"/>
    <property type="match status" value="1"/>
</dbReference>
<evidence type="ECO:0000259" key="4">
    <source>
        <dbReference type="PROSITE" id="PS50949"/>
    </source>
</evidence>
<dbReference type="PANTHER" id="PTHR43537">
    <property type="entry name" value="TRANSCRIPTIONAL REGULATOR, GNTR FAMILY"/>
    <property type="match status" value="1"/>
</dbReference>
<reference evidence="5" key="1">
    <citation type="submission" date="2021-12" db="EMBL/GenBank/DDBJ databases">
        <title>Alicyclobacillaceae gen. nov., sp. nov., isolated from chalcocite enrichment system.</title>
        <authorList>
            <person name="Jiang Z."/>
        </authorList>
    </citation>
    <scope>NUCLEOTIDE SEQUENCE</scope>
    <source>
        <strain evidence="5">MYW30-H2</strain>
    </source>
</reference>
<proteinExistence type="predicted"/>
<dbReference type="SMART" id="SM00895">
    <property type="entry name" value="FCD"/>
    <property type="match status" value="1"/>
</dbReference>
<dbReference type="InterPro" id="IPR036390">
    <property type="entry name" value="WH_DNA-bd_sf"/>
</dbReference>
<dbReference type="Proteomes" id="UP000830167">
    <property type="component" value="Chromosome"/>
</dbReference>
<dbReference type="InterPro" id="IPR011711">
    <property type="entry name" value="GntR_C"/>
</dbReference>
<dbReference type="Pfam" id="PF07729">
    <property type="entry name" value="FCD"/>
    <property type="match status" value="1"/>
</dbReference>
<accession>A0ABY4CL47</accession>
<dbReference type="InterPro" id="IPR000524">
    <property type="entry name" value="Tscrpt_reg_HTH_GntR"/>
</dbReference>
<evidence type="ECO:0000313" key="6">
    <source>
        <dbReference type="Proteomes" id="UP000830167"/>
    </source>
</evidence>
<dbReference type="Gene3D" id="1.20.120.530">
    <property type="entry name" value="GntR ligand-binding domain-like"/>
    <property type="match status" value="1"/>
</dbReference>
<dbReference type="RefSeq" id="WP_347437749.1">
    <property type="nucleotide sequence ID" value="NZ_CP089291.1"/>
</dbReference>
<dbReference type="PRINTS" id="PR00035">
    <property type="entry name" value="HTHGNTR"/>
</dbReference>
<keyword evidence="1" id="KW-0805">Transcription regulation</keyword>
<feature type="domain" description="HTH gntR-type" evidence="4">
    <location>
        <begin position="9"/>
        <end position="77"/>
    </location>
</feature>
<keyword evidence="3" id="KW-0804">Transcription</keyword>
<protein>
    <submittedName>
        <fullName evidence="5">FadR family transcriptional regulator</fullName>
    </submittedName>
</protein>